<proteinExistence type="predicted"/>
<dbReference type="SUPFAM" id="SSF54593">
    <property type="entry name" value="Glyoxalase/Bleomycin resistance protein/Dihydroxybiphenyl dioxygenase"/>
    <property type="match status" value="1"/>
</dbReference>
<dbReference type="InterPro" id="IPR029068">
    <property type="entry name" value="Glyas_Bleomycin-R_OHBP_Dase"/>
</dbReference>
<dbReference type="PANTHER" id="PTHR33990:SF1">
    <property type="entry name" value="PROTEIN YJDN"/>
    <property type="match status" value="1"/>
</dbReference>
<name>A0A7G1N9Q4_9ACTN</name>
<dbReference type="PANTHER" id="PTHR33990">
    <property type="entry name" value="PROTEIN YJDN-RELATED"/>
    <property type="match status" value="1"/>
</dbReference>
<dbReference type="InterPro" id="IPR028973">
    <property type="entry name" value="PhnB-like"/>
</dbReference>
<evidence type="ECO:0000313" key="3">
    <source>
        <dbReference type="Proteomes" id="UP000516373"/>
    </source>
</evidence>
<feature type="domain" description="Glyoxalase/fosfomycin resistance/dioxygenase" evidence="1">
    <location>
        <begin position="64"/>
        <end position="188"/>
    </location>
</feature>
<dbReference type="CDD" id="cd06588">
    <property type="entry name" value="PhnB_like"/>
    <property type="match status" value="1"/>
</dbReference>
<organism evidence="2 3">
    <name type="scientific">Streptomyces tuirus</name>
    <dbReference type="NCBI Taxonomy" id="68278"/>
    <lineage>
        <taxon>Bacteria</taxon>
        <taxon>Bacillati</taxon>
        <taxon>Actinomycetota</taxon>
        <taxon>Actinomycetes</taxon>
        <taxon>Kitasatosporales</taxon>
        <taxon>Streptomycetaceae</taxon>
        <taxon>Streptomyces</taxon>
    </lineage>
</organism>
<dbReference type="Gene3D" id="3.10.180.10">
    <property type="entry name" value="2,3-Dihydroxybiphenyl 1,2-Dioxygenase, domain 1"/>
    <property type="match status" value="1"/>
</dbReference>
<gene>
    <name evidence="2" type="ORF">GCM10017668_03490</name>
</gene>
<dbReference type="EMBL" id="AP023439">
    <property type="protein sequence ID" value="BCL18506.1"/>
    <property type="molecule type" value="Genomic_DNA"/>
</dbReference>
<dbReference type="AlphaFoldDB" id="A0A7G1N9Q4"/>
<accession>A0A7G1N9Q4</accession>
<dbReference type="InterPro" id="IPR004360">
    <property type="entry name" value="Glyas_Fos-R_dOase_dom"/>
</dbReference>
<dbReference type="KEGG" id="stui:GCM10017668_03490"/>
<sequence>MSRRLPLCSSGHANRVVGADTGCCHTRSRRGSRHARRAVVGAGRYAARKLPFAPFWEVLMASRLNPYLSFNGEARQAMEFYKEVFGGTLDLNSYGDFGQADAPDADKIMHGMLETPSGFTLMGADNPPGMESEQGGSYSVSLSGDDDAELRGYWEKLSEGGSVSVPLEKQMWGDVFGMCTDRFGVPWMVNISAQS</sequence>
<reference evidence="2 3" key="1">
    <citation type="journal article" date="2014" name="Int. J. Syst. Evol. Microbiol.">
        <title>Complete genome sequence of Corynebacterium casei LMG S-19264T (=DSM 44701T), isolated from a smear-ripened cheese.</title>
        <authorList>
            <consortium name="US DOE Joint Genome Institute (JGI-PGF)"/>
            <person name="Walter F."/>
            <person name="Albersmeier A."/>
            <person name="Kalinowski J."/>
            <person name="Ruckert C."/>
        </authorList>
    </citation>
    <scope>NUCLEOTIDE SEQUENCE [LARGE SCALE GENOMIC DNA]</scope>
    <source>
        <strain evidence="2 3">JCM 4255</strain>
    </source>
</reference>
<dbReference type="Pfam" id="PF00903">
    <property type="entry name" value="Glyoxalase"/>
    <property type="match status" value="1"/>
</dbReference>
<evidence type="ECO:0000313" key="2">
    <source>
        <dbReference type="EMBL" id="BCL18506.1"/>
    </source>
</evidence>
<protein>
    <recommendedName>
        <fullName evidence="1">Glyoxalase/fosfomycin resistance/dioxygenase domain-containing protein</fullName>
    </recommendedName>
</protein>
<evidence type="ECO:0000259" key="1">
    <source>
        <dbReference type="Pfam" id="PF00903"/>
    </source>
</evidence>
<dbReference type="Proteomes" id="UP000516373">
    <property type="component" value="Chromosome"/>
</dbReference>